<comment type="caution">
    <text evidence="1">The sequence shown here is derived from an EMBL/GenBank/DDBJ whole genome shotgun (WGS) entry which is preliminary data.</text>
</comment>
<proteinExistence type="predicted"/>
<name>A0A812HAP6_9DINO</name>
<keyword evidence="2" id="KW-1185">Reference proteome</keyword>
<sequence>MCRSSRQVMKETKEADCLEATVALQKQEHQAHAGVVGLEVFSAGLPPILAGKKTCSVRNYPLPKDLEGKPLLVLAIPPPTGEGADTLPDEVAAESGLFECVGVIVFSSGSYRYDTRAAFEEDAPRHAMVPGTPLHAKYAGEGSGWPGPEGYTYRWDIETVKPWPPELEMATRMPAVSRRCHSLFYVQGTGWESLMQAVISGTSHRGTVRPLEADPSA</sequence>
<reference evidence="1" key="1">
    <citation type="submission" date="2021-02" db="EMBL/GenBank/DDBJ databases">
        <authorList>
            <person name="Dougan E. K."/>
            <person name="Rhodes N."/>
            <person name="Thang M."/>
            <person name="Chan C."/>
        </authorList>
    </citation>
    <scope>NUCLEOTIDE SEQUENCE</scope>
</reference>
<evidence type="ECO:0000313" key="2">
    <source>
        <dbReference type="Proteomes" id="UP000604046"/>
    </source>
</evidence>
<protein>
    <submittedName>
        <fullName evidence="1">Uncharacterized protein</fullName>
    </submittedName>
</protein>
<dbReference type="EMBL" id="CAJNDS010000079">
    <property type="protein sequence ID" value="CAE6946762.1"/>
    <property type="molecule type" value="Genomic_DNA"/>
</dbReference>
<dbReference type="AlphaFoldDB" id="A0A812HAP6"/>
<gene>
    <name evidence="1" type="ORF">SNAT2548_LOCUS1424</name>
</gene>
<organism evidence="1 2">
    <name type="scientific">Symbiodinium natans</name>
    <dbReference type="NCBI Taxonomy" id="878477"/>
    <lineage>
        <taxon>Eukaryota</taxon>
        <taxon>Sar</taxon>
        <taxon>Alveolata</taxon>
        <taxon>Dinophyceae</taxon>
        <taxon>Suessiales</taxon>
        <taxon>Symbiodiniaceae</taxon>
        <taxon>Symbiodinium</taxon>
    </lineage>
</organism>
<dbReference type="Proteomes" id="UP000604046">
    <property type="component" value="Unassembled WGS sequence"/>
</dbReference>
<accession>A0A812HAP6</accession>
<evidence type="ECO:0000313" key="1">
    <source>
        <dbReference type="EMBL" id="CAE6946762.1"/>
    </source>
</evidence>